<proteinExistence type="inferred from homology"/>
<evidence type="ECO:0000256" key="7">
    <source>
        <dbReference type="ARBA" id="ARBA00023136"/>
    </source>
</evidence>
<feature type="transmembrane region" description="Helical" evidence="9">
    <location>
        <begin position="41"/>
        <end position="61"/>
    </location>
</feature>
<accession>A0A494Y0R9</accession>
<dbReference type="OrthoDB" id="445589at2"/>
<evidence type="ECO:0000256" key="1">
    <source>
        <dbReference type="ARBA" id="ARBA00004651"/>
    </source>
</evidence>
<feature type="transmembrane region" description="Helical" evidence="9">
    <location>
        <begin position="198"/>
        <end position="219"/>
    </location>
</feature>
<dbReference type="EMBL" id="RBZU01000004">
    <property type="protein sequence ID" value="RKP55839.1"/>
    <property type="molecule type" value="Genomic_DNA"/>
</dbReference>
<evidence type="ECO:0000313" key="10">
    <source>
        <dbReference type="EMBL" id="RKP55839.1"/>
    </source>
</evidence>
<sequence length="293" mass="32646">MIVPGRPRITQIVLYVGKPLAWLFVWDVAVTAFYLNAPGTFTFPALPLSLFGSALIIYLGFRNATAYARWWEARTLWGATVNHSRSFAREADLLFASTRASLQQTLTIRQIAYVHALRLHLRKQPPWDTLAALLDAEEIERLRRVANVPNAILLKTADLIGTQGGLDGVRLAIFETTLRELTNAQGGMERIRNTPFPVQYATFPVLFTQVFCILLPLGLVEALQYYTPIGSTGVGFMFLALLQIGKDMEHPFANTPNDVPMSALTRSIEIDLRDGLGETHGLEPVQPENGVLW</sequence>
<dbReference type="GO" id="GO:0005886">
    <property type="term" value="C:plasma membrane"/>
    <property type="evidence" value="ECO:0007669"/>
    <property type="project" value="UniProtKB-SubCell"/>
</dbReference>
<keyword evidence="4 9" id="KW-0812">Transmembrane</keyword>
<evidence type="ECO:0000256" key="5">
    <source>
        <dbReference type="ARBA" id="ARBA00022989"/>
    </source>
</evidence>
<dbReference type="RefSeq" id="WP_121086533.1">
    <property type="nucleotide sequence ID" value="NZ_RBZU01000004.1"/>
</dbReference>
<comment type="similarity">
    <text evidence="8">Belongs to the anion channel-forming bestrophin (TC 1.A.46) family.</text>
</comment>
<dbReference type="PANTHER" id="PTHR33281:SF19">
    <property type="entry name" value="VOLTAGE-DEPENDENT ANION CHANNEL-FORMING PROTEIN YNEE"/>
    <property type="match status" value="1"/>
</dbReference>
<feature type="transmembrane region" description="Helical" evidence="9">
    <location>
        <begin position="12"/>
        <end position="35"/>
    </location>
</feature>
<evidence type="ECO:0000256" key="2">
    <source>
        <dbReference type="ARBA" id="ARBA00022448"/>
    </source>
</evidence>
<organism evidence="10 11">
    <name type="scientific">Pararobbsia silviterrae</name>
    <dbReference type="NCBI Taxonomy" id="1792498"/>
    <lineage>
        <taxon>Bacteria</taxon>
        <taxon>Pseudomonadati</taxon>
        <taxon>Pseudomonadota</taxon>
        <taxon>Betaproteobacteria</taxon>
        <taxon>Burkholderiales</taxon>
        <taxon>Burkholderiaceae</taxon>
        <taxon>Pararobbsia</taxon>
    </lineage>
</organism>
<evidence type="ECO:0000256" key="3">
    <source>
        <dbReference type="ARBA" id="ARBA00022475"/>
    </source>
</evidence>
<keyword evidence="3" id="KW-1003">Cell membrane</keyword>
<keyword evidence="7 9" id="KW-0472">Membrane</keyword>
<reference evidence="10 11" key="1">
    <citation type="submission" date="2018-10" db="EMBL/GenBank/DDBJ databases">
        <title>Robbsia sp. DHC34, isolated from soil.</title>
        <authorList>
            <person name="Gao Z.-H."/>
            <person name="Qiu L.-H."/>
        </authorList>
    </citation>
    <scope>NUCLEOTIDE SEQUENCE [LARGE SCALE GENOMIC DNA]</scope>
    <source>
        <strain evidence="10 11">DHC34</strain>
    </source>
</reference>
<comment type="caution">
    <text evidence="10">The sequence shown here is derived from an EMBL/GenBank/DDBJ whole genome shotgun (WGS) entry which is preliminary data.</text>
</comment>
<evidence type="ECO:0000256" key="9">
    <source>
        <dbReference type="SAM" id="Phobius"/>
    </source>
</evidence>
<evidence type="ECO:0000313" key="11">
    <source>
        <dbReference type="Proteomes" id="UP000270342"/>
    </source>
</evidence>
<name>A0A494Y0R9_9BURK</name>
<evidence type="ECO:0000256" key="8">
    <source>
        <dbReference type="ARBA" id="ARBA00034708"/>
    </source>
</evidence>
<evidence type="ECO:0000256" key="4">
    <source>
        <dbReference type="ARBA" id="ARBA00022692"/>
    </source>
</evidence>
<dbReference type="Proteomes" id="UP000270342">
    <property type="component" value="Unassembled WGS sequence"/>
</dbReference>
<dbReference type="GO" id="GO:0005254">
    <property type="term" value="F:chloride channel activity"/>
    <property type="evidence" value="ECO:0007669"/>
    <property type="project" value="InterPro"/>
</dbReference>
<keyword evidence="2" id="KW-0813">Transport</keyword>
<gene>
    <name evidence="10" type="ORF">D7S86_11540</name>
</gene>
<dbReference type="InterPro" id="IPR044669">
    <property type="entry name" value="YneE/VCCN1/2-like"/>
</dbReference>
<dbReference type="Pfam" id="PF25539">
    <property type="entry name" value="Bestrophin_2"/>
    <property type="match status" value="1"/>
</dbReference>
<keyword evidence="5 9" id="KW-1133">Transmembrane helix</keyword>
<dbReference type="PANTHER" id="PTHR33281">
    <property type="entry name" value="UPF0187 PROTEIN YNEE"/>
    <property type="match status" value="1"/>
</dbReference>
<keyword evidence="11" id="KW-1185">Reference proteome</keyword>
<protein>
    <recommendedName>
        <fullName evidence="12">Effector protein</fullName>
    </recommendedName>
</protein>
<keyword evidence="6" id="KW-0406">Ion transport</keyword>
<dbReference type="AlphaFoldDB" id="A0A494Y0R9"/>
<evidence type="ECO:0008006" key="12">
    <source>
        <dbReference type="Google" id="ProtNLM"/>
    </source>
</evidence>
<comment type="subcellular location">
    <subcellularLocation>
        <location evidence="1">Cell membrane</location>
        <topology evidence="1">Multi-pass membrane protein</topology>
    </subcellularLocation>
</comment>
<feature type="transmembrane region" description="Helical" evidence="9">
    <location>
        <begin position="225"/>
        <end position="242"/>
    </location>
</feature>
<evidence type="ECO:0000256" key="6">
    <source>
        <dbReference type="ARBA" id="ARBA00023065"/>
    </source>
</evidence>